<dbReference type="RefSeq" id="WP_126599888.1">
    <property type="nucleotide sequence ID" value="NZ_BIFQ01000002.1"/>
</dbReference>
<protein>
    <submittedName>
        <fullName evidence="2">Uncharacterized protein</fullName>
    </submittedName>
</protein>
<evidence type="ECO:0000313" key="3">
    <source>
        <dbReference type="Proteomes" id="UP000287224"/>
    </source>
</evidence>
<keyword evidence="3" id="KW-1185">Reference proteome</keyword>
<sequence>MPEQQRGLASEIMGFMMIAGSIVGVVAAGLFVNATLPLPLYRQGLWSGSVRTEVAENLIEQMNCSPLARLTHDMLNEFAPL</sequence>
<reference evidence="3" key="1">
    <citation type="submission" date="2018-12" db="EMBL/GenBank/DDBJ databases">
        <title>Tengunoibacter tsumagoiensis gen. nov., sp. nov., Dictyobacter kobayashii sp. nov., D. alpinus sp. nov., and D. joshuensis sp. nov. and description of Dictyobacteraceae fam. nov. within the order Ktedonobacterales isolated from Tengu-no-mugimeshi.</title>
        <authorList>
            <person name="Wang C.M."/>
            <person name="Zheng Y."/>
            <person name="Sakai Y."/>
            <person name="Toyoda A."/>
            <person name="Minakuchi Y."/>
            <person name="Abe K."/>
            <person name="Yokota A."/>
            <person name="Yabe S."/>
        </authorList>
    </citation>
    <scope>NUCLEOTIDE SEQUENCE [LARGE SCALE GENOMIC DNA]</scope>
    <source>
        <strain evidence="3">S-27</strain>
    </source>
</reference>
<keyword evidence="1" id="KW-0472">Membrane</keyword>
<gene>
    <name evidence="2" type="ORF">KDAU_51320</name>
</gene>
<evidence type="ECO:0000313" key="2">
    <source>
        <dbReference type="EMBL" id="GCE07803.1"/>
    </source>
</evidence>
<dbReference type="AlphaFoldDB" id="A0A401ZLR8"/>
<keyword evidence="1" id="KW-0812">Transmembrane</keyword>
<name>A0A401ZLR8_9CHLR</name>
<keyword evidence="1" id="KW-1133">Transmembrane helix</keyword>
<comment type="caution">
    <text evidence="2">The sequence shown here is derived from an EMBL/GenBank/DDBJ whole genome shotgun (WGS) entry which is preliminary data.</text>
</comment>
<evidence type="ECO:0000256" key="1">
    <source>
        <dbReference type="SAM" id="Phobius"/>
    </source>
</evidence>
<dbReference type="Proteomes" id="UP000287224">
    <property type="component" value="Unassembled WGS sequence"/>
</dbReference>
<proteinExistence type="predicted"/>
<dbReference type="OrthoDB" id="9796441at2"/>
<organism evidence="2 3">
    <name type="scientific">Dictyobacter aurantiacus</name>
    <dbReference type="NCBI Taxonomy" id="1936993"/>
    <lineage>
        <taxon>Bacteria</taxon>
        <taxon>Bacillati</taxon>
        <taxon>Chloroflexota</taxon>
        <taxon>Ktedonobacteria</taxon>
        <taxon>Ktedonobacterales</taxon>
        <taxon>Dictyobacteraceae</taxon>
        <taxon>Dictyobacter</taxon>
    </lineage>
</organism>
<accession>A0A401ZLR8</accession>
<feature type="transmembrane region" description="Helical" evidence="1">
    <location>
        <begin position="12"/>
        <end position="32"/>
    </location>
</feature>
<dbReference type="EMBL" id="BIFQ01000002">
    <property type="protein sequence ID" value="GCE07803.1"/>
    <property type="molecule type" value="Genomic_DNA"/>
</dbReference>